<feature type="compositionally biased region" description="Basic and acidic residues" evidence="6">
    <location>
        <begin position="127"/>
        <end position="152"/>
    </location>
</feature>
<dbReference type="OMA" id="FTHRHAL"/>
<feature type="compositionally biased region" description="Basic and acidic residues" evidence="6">
    <location>
        <begin position="25"/>
        <end position="38"/>
    </location>
</feature>
<dbReference type="GO" id="GO:0003729">
    <property type="term" value="F:mRNA binding"/>
    <property type="evidence" value="ECO:0007669"/>
    <property type="project" value="TreeGrafter"/>
</dbReference>
<evidence type="ECO:0000256" key="1">
    <source>
        <dbReference type="ARBA" id="ARBA00004123"/>
    </source>
</evidence>
<feature type="domain" description="RRM" evidence="7">
    <location>
        <begin position="228"/>
        <end position="322"/>
    </location>
</feature>
<dbReference type="InterPro" id="IPR012677">
    <property type="entry name" value="Nucleotide-bd_a/b_plait_sf"/>
</dbReference>
<dbReference type="OrthoDB" id="3945418at2759"/>
<gene>
    <name evidence="8" type="ORF">HERILL_LOCUS1281</name>
</gene>
<feature type="region of interest" description="Disordered" evidence="6">
    <location>
        <begin position="127"/>
        <end position="221"/>
    </location>
</feature>
<keyword evidence="4" id="KW-0539">Nucleus</keyword>
<dbReference type="Pfam" id="PF00076">
    <property type="entry name" value="RRM_1"/>
    <property type="match status" value="3"/>
</dbReference>
<evidence type="ECO:0000259" key="7">
    <source>
        <dbReference type="PROSITE" id="PS50102"/>
    </source>
</evidence>
<feature type="compositionally biased region" description="Basic residues" evidence="6">
    <location>
        <begin position="1"/>
        <end position="24"/>
    </location>
</feature>
<dbReference type="InterPro" id="IPR000504">
    <property type="entry name" value="RRM_dom"/>
</dbReference>
<feature type="compositionally biased region" description="Basic and acidic residues" evidence="6">
    <location>
        <begin position="202"/>
        <end position="215"/>
    </location>
</feature>
<keyword evidence="9" id="KW-1185">Reference proteome</keyword>
<proteinExistence type="predicted"/>
<dbReference type="FunFam" id="3.30.70.330:FF:000182">
    <property type="entry name" value="RNA-binding motif protein 28"/>
    <property type="match status" value="1"/>
</dbReference>
<dbReference type="GO" id="GO:0005730">
    <property type="term" value="C:nucleolus"/>
    <property type="evidence" value="ECO:0007669"/>
    <property type="project" value="TreeGrafter"/>
</dbReference>
<dbReference type="CDD" id="cd12416">
    <property type="entry name" value="RRM4_RBM28_like"/>
    <property type="match status" value="1"/>
</dbReference>
<dbReference type="SUPFAM" id="SSF54928">
    <property type="entry name" value="RNA-binding domain, RBD"/>
    <property type="match status" value="2"/>
</dbReference>
<feature type="region of interest" description="Disordered" evidence="6">
    <location>
        <begin position="468"/>
        <end position="530"/>
    </location>
</feature>
<evidence type="ECO:0000256" key="2">
    <source>
        <dbReference type="ARBA" id="ARBA00022737"/>
    </source>
</evidence>
<dbReference type="FunCoup" id="A0A7R8YN12">
    <property type="interactions" value="1800"/>
</dbReference>
<evidence type="ECO:0000256" key="4">
    <source>
        <dbReference type="ARBA" id="ARBA00023242"/>
    </source>
</evidence>
<sequence>MLTWNRRKIPKLKMNRNPKTRKNRFRMDPEERKAEDERRRRRRGRVIVRNISYKSTEEALRKHFSQYGNINEVNILKRPDGKLVGCAFIQFEKVNEAAKAILKATNKEFLGRPVYVDWAVGKDQFNKQKEAKVKDEPKVEKEDGMEEDVKSEPEEEPDSEAEVKSEAEDESVGESDEDMEASGEEDHDSGEEDGEGSDEEDEKKSKIKIEDDGEKKPKRISNDVNEGCTVFIKNVPFDATVDDLRKCCRKYGPLYYALINTDPVSGHSKGTGFVKFKAKESADMCLAAGEEFVLLDTIMEPMPALSREELRNQKDATKRKDPSDSRNLYLVKEGLIMAGSKAAEGVSASDMNKRHKLEQTKTQILKNLNRFVSRNRLSVHNLPLHYDDEKLRKMVIRFTGFTPHECRVMRENRSSPGFPQGKPKGFGFISFKTHEDALKALRKLNNNPTVFSPQARPIVGFSIEDRSVHKIKQRRTQKSRENNPTYKEKLEKLKARRSKKKSEKKDDKSKVQNNINKKATSEKVPKADDKEFESYVGTAAMPGAVVKMRSSRKIKEQAKVHLKRVSDQKRKEKQRKEKLLHRIERKQIERPKKGKKKVDKDQFSQLVNKYKRLLDKRNEASAPGKAGKRSKWYAD</sequence>
<feature type="compositionally biased region" description="Basic residues" evidence="6">
    <location>
        <begin position="626"/>
        <end position="635"/>
    </location>
</feature>
<evidence type="ECO:0000256" key="3">
    <source>
        <dbReference type="ARBA" id="ARBA00022884"/>
    </source>
</evidence>
<feature type="compositionally biased region" description="Acidic residues" evidence="6">
    <location>
        <begin position="167"/>
        <end position="201"/>
    </location>
</feature>
<dbReference type="EMBL" id="LR899009">
    <property type="protein sequence ID" value="CAD7077985.1"/>
    <property type="molecule type" value="Genomic_DNA"/>
</dbReference>
<feature type="region of interest" description="Disordered" evidence="6">
    <location>
        <begin position="548"/>
        <end position="635"/>
    </location>
</feature>
<dbReference type="SMART" id="SM00360">
    <property type="entry name" value="RRM"/>
    <property type="match status" value="3"/>
</dbReference>
<feature type="compositionally biased region" description="Basic and acidic residues" evidence="6">
    <location>
        <begin position="553"/>
        <end position="591"/>
    </location>
</feature>
<reference evidence="8 9" key="1">
    <citation type="submission" date="2020-11" db="EMBL/GenBank/DDBJ databases">
        <authorList>
            <person name="Wallbank WR R."/>
            <person name="Pardo Diaz C."/>
            <person name="Kozak K."/>
            <person name="Martin S."/>
            <person name="Jiggins C."/>
            <person name="Moest M."/>
            <person name="Warren A I."/>
            <person name="Generalovic N T."/>
            <person name="Byers J.R.P. K."/>
            <person name="Montejo-Kovacevich G."/>
            <person name="Yen C E."/>
        </authorList>
    </citation>
    <scope>NUCLEOTIDE SEQUENCE [LARGE SCALE GENOMIC DNA]</scope>
</reference>
<dbReference type="PROSITE" id="PS50102">
    <property type="entry name" value="RRM"/>
    <property type="match status" value="3"/>
</dbReference>
<dbReference type="InterPro" id="IPR051945">
    <property type="entry name" value="RRM_MRD1_RNA_proc_ribogen"/>
</dbReference>
<dbReference type="AlphaFoldDB" id="A0A7R8YN12"/>
<accession>A0A7R8YN12</accession>
<dbReference type="Gene3D" id="3.30.70.330">
    <property type="match status" value="3"/>
</dbReference>
<evidence type="ECO:0000313" key="9">
    <source>
        <dbReference type="Proteomes" id="UP000594454"/>
    </source>
</evidence>
<feature type="region of interest" description="Disordered" evidence="6">
    <location>
        <begin position="1"/>
        <end position="41"/>
    </location>
</feature>
<feature type="domain" description="RRM" evidence="7">
    <location>
        <begin position="375"/>
        <end position="458"/>
    </location>
</feature>
<evidence type="ECO:0000313" key="8">
    <source>
        <dbReference type="EMBL" id="CAD7077985.1"/>
    </source>
</evidence>
<comment type="subcellular location">
    <subcellularLocation>
        <location evidence="1">Nucleus</location>
    </subcellularLocation>
</comment>
<evidence type="ECO:0000256" key="6">
    <source>
        <dbReference type="SAM" id="MobiDB-lite"/>
    </source>
</evidence>
<protein>
    <recommendedName>
        <fullName evidence="7">RRM domain-containing protein</fullName>
    </recommendedName>
</protein>
<feature type="compositionally biased region" description="Basic and acidic residues" evidence="6">
    <location>
        <begin position="478"/>
        <end position="493"/>
    </location>
</feature>
<feature type="compositionally biased region" description="Basic and acidic residues" evidence="6">
    <location>
        <begin position="519"/>
        <end position="530"/>
    </location>
</feature>
<keyword evidence="3 5" id="KW-0694">RNA-binding</keyword>
<dbReference type="InterPro" id="IPR035979">
    <property type="entry name" value="RBD_domain_sf"/>
</dbReference>
<evidence type="ECO:0000256" key="5">
    <source>
        <dbReference type="PROSITE-ProRule" id="PRU00176"/>
    </source>
</evidence>
<dbReference type="PANTHER" id="PTHR48039:SF5">
    <property type="entry name" value="RNA-BINDING PROTEIN 28"/>
    <property type="match status" value="1"/>
</dbReference>
<dbReference type="Proteomes" id="UP000594454">
    <property type="component" value="Chromosome 1"/>
</dbReference>
<dbReference type="CDD" id="cd12414">
    <property type="entry name" value="RRM2_RBM28_like"/>
    <property type="match status" value="1"/>
</dbReference>
<name>A0A7R8YN12_HERIL</name>
<dbReference type="PANTHER" id="PTHR48039">
    <property type="entry name" value="RNA-BINDING MOTIF PROTEIN 14B"/>
    <property type="match status" value="1"/>
</dbReference>
<organism evidence="8 9">
    <name type="scientific">Hermetia illucens</name>
    <name type="common">Black soldier fly</name>
    <dbReference type="NCBI Taxonomy" id="343691"/>
    <lineage>
        <taxon>Eukaryota</taxon>
        <taxon>Metazoa</taxon>
        <taxon>Ecdysozoa</taxon>
        <taxon>Arthropoda</taxon>
        <taxon>Hexapoda</taxon>
        <taxon>Insecta</taxon>
        <taxon>Pterygota</taxon>
        <taxon>Neoptera</taxon>
        <taxon>Endopterygota</taxon>
        <taxon>Diptera</taxon>
        <taxon>Brachycera</taxon>
        <taxon>Stratiomyomorpha</taxon>
        <taxon>Stratiomyidae</taxon>
        <taxon>Hermetiinae</taxon>
        <taxon>Hermetia</taxon>
    </lineage>
</organism>
<dbReference type="InParanoid" id="A0A7R8YN12"/>
<feature type="domain" description="RRM" evidence="7">
    <location>
        <begin position="44"/>
        <end position="121"/>
    </location>
</feature>
<keyword evidence="2" id="KW-0677">Repeat</keyword>